<dbReference type="AlphaFoldDB" id="A0A1T5GY54"/>
<dbReference type="InterPro" id="IPR036452">
    <property type="entry name" value="Ribo_hydro-like"/>
</dbReference>
<dbReference type="CDD" id="cd02652">
    <property type="entry name" value="nuc_hydro_2"/>
    <property type="match status" value="1"/>
</dbReference>
<keyword evidence="1" id="KW-0732">Signal</keyword>
<feature type="signal peptide" evidence="1">
    <location>
        <begin position="1"/>
        <end position="21"/>
    </location>
</feature>
<feature type="chain" id="PRO_5012256451" evidence="1">
    <location>
        <begin position="22"/>
        <end position="330"/>
    </location>
</feature>
<accession>A0A1T5GY54</accession>
<dbReference type="Gene3D" id="3.90.245.10">
    <property type="entry name" value="Ribonucleoside hydrolase-like"/>
    <property type="match status" value="1"/>
</dbReference>
<proteinExistence type="predicted"/>
<keyword evidence="3" id="KW-0378">Hydrolase</keyword>
<evidence type="ECO:0000256" key="1">
    <source>
        <dbReference type="SAM" id="SignalP"/>
    </source>
</evidence>
<gene>
    <name evidence="3" type="ORF">SAMN05660293_04561</name>
</gene>
<dbReference type="Proteomes" id="UP000190897">
    <property type="component" value="Unassembled WGS sequence"/>
</dbReference>
<evidence type="ECO:0000313" key="4">
    <source>
        <dbReference type="Proteomes" id="UP000190897"/>
    </source>
</evidence>
<keyword evidence="4" id="KW-1185">Reference proteome</keyword>
<dbReference type="GO" id="GO:0016799">
    <property type="term" value="F:hydrolase activity, hydrolyzing N-glycosyl compounds"/>
    <property type="evidence" value="ECO:0007669"/>
    <property type="project" value="InterPro"/>
</dbReference>
<evidence type="ECO:0000313" key="3">
    <source>
        <dbReference type="EMBL" id="SKC13344.1"/>
    </source>
</evidence>
<name>A0A1T5GY54_9BACT</name>
<feature type="domain" description="Inosine/uridine-preferring nucleoside hydrolase" evidence="2">
    <location>
        <begin position="31"/>
        <end position="273"/>
    </location>
</feature>
<dbReference type="PANTHER" id="PTHR43264">
    <property type="match status" value="1"/>
</dbReference>
<sequence>MIAMRKILLILCLLTCSHAYSQTGSRLPKTLILDTDIGPDYDDVGAMAVMHALADKGEVRPLAVISSNKNEYVVPTIDILNTYFGRPELPTGAPKRDAAPTYGATQKWPEMLVEKYPHNIRKTADAEDAVTVYRKILAKQPDQSVTIVTVGFLTNLANLLDSKPDEHSQLSGLNLVRKKVSGLVSMAGRFPEGREYNVYVDSLASQKVFTEWPTEIIFSGFEIGQEIRTGVNVIANERLKSPVKDAYQMAMSKSQGDANGRQSWDQTAVLVGVRGVQPYFGLKRGRIIIKDGNNTWQDDAMGPHAYLTPNMPTPQLTALIEGLMMWEGKK</sequence>
<dbReference type="InterPro" id="IPR001910">
    <property type="entry name" value="Inosine/uridine_hydrolase_dom"/>
</dbReference>
<dbReference type="STRING" id="651661.SAMN05660293_04561"/>
<reference evidence="4" key="1">
    <citation type="submission" date="2017-02" db="EMBL/GenBank/DDBJ databases">
        <authorList>
            <person name="Varghese N."/>
            <person name="Submissions S."/>
        </authorList>
    </citation>
    <scope>NUCLEOTIDE SEQUENCE [LARGE SCALE GENOMIC DNA]</scope>
    <source>
        <strain evidence="4">DSM 22270</strain>
    </source>
</reference>
<dbReference type="EMBL" id="FUZA01000007">
    <property type="protein sequence ID" value="SKC13344.1"/>
    <property type="molecule type" value="Genomic_DNA"/>
</dbReference>
<protein>
    <submittedName>
        <fullName evidence="3">Inosine-uridine nucleoside N-ribohydrolase</fullName>
    </submittedName>
</protein>
<dbReference type="Pfam" id="PF01156">
    <property type="entry name" value="IU_nuc_hydro"/>
    <property type="match status" value="1"/>
</dbReference>
<organism evidence="3 4">
    <name type="scientific">Dyadobacter psychrophilus</name>
    <dbReference type="NCBI Taxonomy" id="651661"/>
    <lineage>
        <taxon>Bacteria</taxon>
        <taxon>Pseudomonadati</taxon>
        <taxon>Bacteroidota</taxon>
        <taxon>Cytophagia</taxon>
        <taxon>Cytophagales</taxon>
        <taxon>Spirosomataceae</taxon>
        <taxon>Dyadobacter</taxon>
    </lineage>
</organism>
<evidence type="ECO:0000259" key="2">
    <source>
        <dbReference type="Pfam" id="PF01156"/>
    </source>
</evidence>
<dbReference type="PANTHER" id="PTHR43264:SF1">
    <property type="entry name" value="INOSINE_URIDINE-PREFERRING NUCLEOSIDE HYDROLASE DOMAIN-CONTAINING PROTEIN"/>
    <property type="match status" value="1"/>
</dbReference>
<dbReference type="SUPFAM" id="SSF53590">
    <property type="entry name" value="Nucleoside hydrolase"/>
    <property type="match status" value="1"/>
</dbReference>